<sequence length="186" mass="19969">MPISSGKVICVSLAHIIFGTLMTVCGVLQVILQLKFLWLDSFYTGIWVGIWMSFTGILGVIASFRIKFFVALFTFFSITSSLLGLASVSYYANTGAASWDVYWSSLYYLIISSATCLFAIVQVIIGVVAGIYSCLACGGDTQSEQASVVSSNKVVPINNAGPASDDGRMSAQDDQLPMVQVEDAQV</sequence>
<dbReference type="EMBL" id="CALNXI010005882">
    <property type="protein sequence ID" value="CAH3198765.1"/>
    <property type="molecule type" value="Genomic_DNA"/>
</dbReference>
<protein>
    <submittedName>
        <fullName evidence="2">Uncharacterized protein</fullName>
    </submittedName>
</protein>
<reference evidence="2 3" key="1">
    <citation type="submission" date="2022-05" db="EMBL/GenBank/DDBJ databases">
        <authorList>
            <consortium name="Genoscope - CEA"/>
            <person name="William W."/>
        </authorList>
    </citation>
    <scope>NUCLEOTIDE SEQUENCE [LARGE SCALE GENOMIC DNA]</scope>
</reference>
<evidence type="ECO:0000256" key="1">
    <source>
        <dbReference type="SAM" id="Phobius"/>
    </source>
</evidence>
<evidence type="ECO:0000313" key="2">
    <source>
        <dbReference type="EMBL" id="CAH3198765.1"/>
    </source>
</evidence>
<feature type="transmembrane region" description="Helical" evidence="1">
    <location>
        <begin position="12"/>
        <end position="32"/>
    </location>
</feature>
<comment type="caution">
    <text evidence="2">The sequence shown here is derived from an EMBL/GenBank/DDBJ whole genome shotgun (WGS) entry which is preliminary data.</text>
</comment>
<keyword evidence="1" id="KW-0812">Transmembrane</keyword>
<feature type="transmembrane region" description="Helical" evidence="1">
    <location>
        <begin position="69"/>
        <end position="92"/>
    </location>
</feature>
<organism evidence="2 3">
    <name type="scientific">Porites evermanni</name>
    <dbReference type="NCBI Taxonomy" id="104178"/>
    <lineage>
        <taxon>Eukaryota</taxon>
        <taxon>Metazoa</taxon>
        <taxon>Cnidaria</taxon>
        <taxon>Anthozoa</taxon>
        <taxon>Hexacorallia</taxon>
        <taxon>Scleractinia</taxon>
        <taxon>Fungiina</taxon>
        <taxon>Poritidae</taxon>
        <taxon>Porites</taxon>
    </lineage>
</organism>
<gene>
    <name evidence="2" type="ORF">PEVE_00036612</name>
</gene>
<proteinExistence type="predicted"/>
<accession>A0ABN8T3B7</accession>
<name>A0ABN8T3B7_9CNID</name>
<keyword evidence="3" id="KW-1185">Reference proteome</keyword>
<evidence type="ECO:0000313" key="3">
    <source>
        <dbReference type="Proteomes" id="UP001159427"/>
    </source>
</evidence>
<keyword evidence="1" id="KW-0472">Membrane</keyword>
<keyword evidence="1" id="KW-1133">Transmembrane helix</keyword>
<dbReference type="Proteomes" id="UP001159427">
    <property type="component" value="Unassembled WGS sequence"/>
</dbReference>
<feature type="transmembrane region" description="Helical" evidence="1">
    <location>
        <begin position="44"/>
        <end position="62"/>
    </location>
</feature>
<feature type="transmembrane region" description="Helical" evidence="1">
    <location>
        <begin position="107"/>
        <end position="135"/>
    </location>
</feature>